<feature type="transmembrane region" description="Helical" evidence="1">
    <location>
        <begin position="7"/>
        <end position="29"/>
    </location>
</feature>
<comment type="caution">
    <text evidence="2">The sequence shown here is derived from an EMBL/GenBank/DDBJ whole genome shotgun (WGS) entry which is preliminary data.</text>
</comment>
<dbReference type="InterPro" id="IPR009577">
    <property type="entry name" value="Sm_multidrug_ex"/>
</dbReference>
<dbReference type="PANTHER" id="PTHR36007:SF2">
    <property type="entry name" value="TRANSPORT PROTEIN-RELATED"/>
    <property type="match status" value="1"/>
</dbReference>
<name>A0A660SC92_UNCT6</name>
<keyword evidence="1" id="KW-0472">Membrane</keyword>
<evidence type="ECO:0000256" key="1">
    <source>
        <dbReference type="SAM" id="Phobius"/>
    </source>
</evidence>
<sequence length="220" mass="24412">MKRKLRFILRFSLITIISLIGFAQTLFAFDKSGIVENLSAHFSKEISTVLISMLPIFELRGGIPVSVQVFHLPVFKAVILSVLGNMIPVIFLLLFWEWLAGILSRNTILKRWIDKLQGASLKRGKIVEEYKEMGLMLFVAIPLPVTGGWTGSLIAVLLGLSFWKSLLYIFSGVCVASLIVASLTLLGKVGAIIASVILLFLVIISIIKVIIDKNKKKEEI</sequence>
<protein>
    <submittedName>
        <fullName evidence="2">Small multi-drug export (Modular protein)</fullName>
    </submittedName>
</protein>
<accession>A0A660SC92</accession>
<evidence type="ECO:0000313" key="3">
    <source>
        <dbReference type="Proteomes" id="UP000282321"/>
    </source>
</evidence>
<gene>
    <name evidence="2" type="ORF">DRP44_01965</name>
</gene>
<feature type="transmembrane region" description="Helical" evidence="1">
    <location>
        <begin position="77"/>
        <end position="96"/>
    </location>
</feature>
<keyword evidence="1" id="KW-0812">Transmembrane</keyword>
<reference evidence="2 3" key="1">
    <citation type="submission" date="2018-06" db="EMBL/GenBank/DDBJ databases">
        <title>Extensive metabolic versatility and redundancy in microbially diverse, dynamic hydrothermal sediments.</title>
        <authorList>
            <person name="Dombrowski N."/>
            <person name="Teske A."/>
            <person name="Baker B.J."/>
        </authorList>
    </citation>
    <scope>NUCLEOTIDE SEQUENCE [LARGE SCALE GENOMIC DNA]</scope>
    <source>
        <strain evidence="2">B35_G9</strain>
    </source>
</reference>
<keyword evidence="1" id="KW-1133">Transmembrane helix</keyword>
<dbReference type="Pfam" id="PF06695">
    <property type="entry name" value="Sm_multidrug_ex"/>
    <property type="match status" value="1"/>
</dbReference>
<organism evidence="2 3">
    <name type="scientific">candidate division TA06 bacterium</name>
    <dbReference type="NCBI Taxonomy" id="2250710"/>
    <lineage>
        <taxon>Bacteria</taxon>
        <taxon>Bacteria division TA06</taxon>
    </lineage>
</organism>
<dbReference type="EMBL" id="QNBC01000015">
    <property type="protein sequence ID" value="RKX67620.1"/>
    <property type="molecule type" value="Genomic_DNA"/>
</dbReference>
<feature type="transmembrane region" description="Helical" evidence="1">
    <location>
        <begin position="166"/>
        <end position="186"/>
    </location>
</feature>
<feature type="transmembrane region" description="Helical" evidence="1">
    <location>
        <begin position="49"/>
        <end position="70"/>
    </location>
</feature>
<dbReference type="PANTHER" id="PTHR36007">
    <property type="entry name" value="TRANSPORT PROTEIN-RELATED"/>
    <property type="match status" value="1"/>
</dbReference>
<dbReference type="AlphaFoldDB" id="A0A660SC92"/>
<feature type="transmembrane region" description="Helical" evidence="1">
    <location>
        <begin position="135"/>
        <end position="159"/>
    </location>
</feature>
<proteinExistence type="predicted"/>
<evidence type="ECO:0000313" key="2">
    <source>
        <dbReference type="EMBL" id="RKX67620.1"/>
    </source>
</evidence>
<dbReference type="Proteomes" id="UP000282321">
    <property type="component" value="Unassembled WGS sequence"/>
</dbReference>
<feature type="transmembrane region" description="Helical" evidence="1">
    <location>
        <begin position="192"/>
        <end position="211"/>
    </location>
</feature>